<gene>
    <name evidence="4" type="ORF">LOTGIDRAFT_164757</name>
</gene>
<sequence>MPVERKSVDHSHHGVRQPQTPSRPNKHSYHSNQKQPTQKAKVYKSGNSTNVKKSSNSIKKPQPILRAVTHSDEPHPEPNEADTKRNDSGTEGSQIVKKETHNEEQESRVSSRLSDNSLASSASQSSITSYTVNRAESPTEQPLRQARSVSATVRRIPPGEFDIKTFNSSISDYVELFSSPKFTKVETDYPVDDLISVVSEISSAIEDYKAYTAASQQHLEDLRNRMKTVKENVRMSVTRQAFQIQEGDDGYHSIEEKELTEKLAKLNAVVASANVDLAEAIRLSAETENTAVNAQLSTERARMEAEDIQEEIEFKAKVERERRAEQERIAEEERLKREEIERKEELARKAKEAEWKRREASMSDKIPICDRDDWPVYDMSGEKPTEDEEGEAPLICTVRCHPENFGSELLKCRVINQSDANLVFNDHEELVSQVIEVKYVHNEDEFKEPVYIGIPHFQTRAAASSREVVVKTDVGGSWIELPTREVSFESRKDVKMAQAEVKQPGILVVVSRFKQDYVTLSPKPCKVVSSFDQRITFSFPKEAVFKNQHLLIQVQTVDSASVHDYKARDSDAKGLLTSSHIVHMDWDSGDIEKPVTITLPCPPNPAKAKKLAQIRKMKEEKMKNPKVVPKTLAEMEKEEEKKKKRQANRAVKQKEAEEGEEEDDVPMRKTQNRWYMGEYASTDDDENDLLHFLMYNNGRWFVEPEVEISSTKIDLVTFNLPRACERFMVIRTRTNIAEESIPPIATGLSKYLAKRFVQVILRQKTDDPFKATLTVCPASRSDKTLKKLTEEGYEESPSAALQVCVSEGDTIEVKFRGNVTCGESDTHLSIPYNTHVHSQLYFSVSEVDKYLQKNFPMYRGLVQVFRKYKERKAVIKTIGRRQEDDSDKPPEIKEEILCELLISIPKYHIEPNAIPVKAPIKIHNTKDPVNEDTMKDLAVELGDEWKKVAHYLNVNRIRLQSILRDMNIGERTFDEAKFDMLMTWLKRVPKAADKVSILAAALIKSGRSDLAEHLRSKEREYHRHQPTPQHEIAAN</sequence>
<feature type="compositionally biased region" description="Polar residues" evidence="2">
    <location>
        <begin position="45"/>
        <end position="59"/>
    </location>
</feature>
<dbReference type="EMBL" id="KB202544">
    <property type="protein sequence ID" value="ESO89736.1"/>
    <property type="molecule type" value="Genomic_DNA"/>
</dbReference>
<feature type="region of interest" description="Disordered" evidence="2">
    <location>
        <begin position="633"/>
        <end position="669"/>
    </location>
</feature>
<dbReference type="InterPro" id="IPR011029">
    <property type="entry name" value="DEATH-like_dom_sf"/>
</dbReference>
<dbReference type="PANTHER" id="PTHR28336">
    <property type="entry name" value="BA1-643"/>
    <property type="match status" value="1"/>
</dbReference>
<dbReference type="PROSITE" id="PS50017">
    <property type="entry name" value="DEATH_DOMAIN"/>
    <property type="match status" value="1"/>
</dbReference>
<evidence type="ECO:0000259" key="3">
    <source>
        <dbReference type="PROSITE" id="PS50017"/>
    </source>
</evidence>
<feature type="compositionally biased region" description="Basic and acidic residues" evidence="2">
    <location>
        <begin position="69"/>
        <end position="88"/>
    </location>
</feature>
<dbReference type="AlphaFoldDB" id="V4A8V5"/>
<dbReference type="GO" id="GO:0007165">
    <property type="term" value="P:signal transduction"/>
    <property type="evidence" value="ECO:0007669"/>
    <property type="project" value="InterPro"/>
</dbReference>
<reference evidence="4 5" key="1">
    <citation type="journal article" date="2013" name="Nature">
        <title>Insights into bilaterian evolution from three spiralian genomes.</title>
        <authorList>
            <person name="Simakov O."/>
            <person name="Marletaz F."/>
            <person name="Cho S.J."/>
            <person name="Edsinger-Gonzales E."/>
            <person name="Havlak P."/>
            <person name="Hellsten U."/>
            <person name="Kuo D.H."/>
            <person name="Larsson T."/>
            <person name="Lv J."/>
            <person name="Arendt D."/>
            <person name="Savage R."/>
            <person name="Osoegawa K."/>
            <person name="de Jong P."/>
            <person name="Grimwood J."/>
            <person name="Chapman J.A."/>
            <person name="Shapiro H."/>
            <person name="Aerts A."/>
            <person name="Otillar R.P."/>
            <person name="Terry A.Y."/>
            <person name="Boore J.L."/>
            <person name="Grigoriev I.V."/>
            <person name="Lindberg D.R."/>
            <person name="Seaver E.C."/>
            <person name="Weisblat D.A."/>
            <person name="Putnam N.H."/>
            <person name="Rokhsar D.S."/>
        </authorList>
    </citation>
    <scope>NUCLEOTIDE SEQUENCE [LARGE SCALE GENOMIC DNA]</scope>
</reference>
<dbReference type="GeneID" id="20239830"/>
<feature type="coiled-coil region" evidence="1">
    <location>
        <begin position="315"/>
        <end position="363"/>
    </location>
</feature>
<accession>V4A8V5</accession>
<evidence type="ECO:0000256" key="1">
    <source>
        <dbReference type="SAM" id="Coils"/>
    </source>
</evidence>
<name>V4A8V5_LOTGI</name>
<dbReference type="OMA" id="RIFHYIE"/>
<dbReference type="OrthoDB" id="6118651at2759"/>
<dbReference type="Proteomes" id="UP000030746">
    <property type="component" value="Unassembled WGS sequence"/>
</dbReference>
<feature type="domain" description="Death" evidence="3">
    <location>
        <begin position="930"/>
        <end position="1018"/>
    </location>
</feature>
<dbReference type="Gene3D" id="2.60.220.30">
    <property type="match status" value="2"/>
</dbReference>
<evidence type="ECO:0000313" key="4">
    <source>
        <dbReference type="EMBL" id="ESO89736.1"/>
    </source>
</evidence>
<proteinExistence type="predicted"/>
<dbReference type="HOGENOM" id="CLU_320097_0_0_1"/>
<feature type="compositionally biased region" description="Polar residues" evidence="2">
    <location>
        <begin position="130"/>
        <end position="150"/>
    </location>
</feature>
<feature type="compositionally biased region" description="Low complexity" evidence="2">
    <location>
        <begin position="110"/>
        <end position="129"/>
    </location>
</feature>
<dbReference type="PANTHER" id="PTHR28336:SF3">
    <property type="entry name" value="CHROMOSOME 11 C6ORF62 HOMOLOG"/>
    <property type="match status" value="1"/>
</dbReference>
<dbReference type="SUPFAM" id="SSF47986">
    <property type="entry name" value="DEATH domain"/>
    <property type="match status" value="1"/>
</dbReference>
<feature type="compositionally biased region" description="Basic and acidic residues" evidence="2">
    <location>
        <begin position="96"/>
        <end position="109"/>
    </location>
</feature>
<evidence type="ECO:0000313" key="5">
    <source>
        <dbReference type="Proteomes" id="UP000030746"/>
    </source>
</evidence>
<dbReference type="InterPro" id="IPR000488">
    <property type="entry name" value="Death_dom"/>
</dbReference>
<keyword evidence="1" id="KW-0175">Coiled coil</keyword>
<feature type="region of interest" description="Disordered" evidence="2">
    <location>
        <begin position="1"/>
        <end position="150"/>
    </location>
</feature>
<evidence type="ECO:0000256" key="2">
    <source>
        <dbReference type="SAM" id="MobiDB-lite"/>
    </source>
</evidence>
<dbReference type="CTD" id="20239830"/>
<dbReference type="KEGG" id="lgi:LOTGIDRAFT_164757"/>
<feature type="compositionally biased region" description="Basic and acidic residues" evidence="2">
    <location>
        <begin position="1"/>
        <end position="12"/>
    </location>
</feature>
<dbReference type="Gene3D" id="1.10.533.10">
    <property type="entry name" value="Death Domain, Fas"/>
    <property type="match status" value="1"/>
</dbReference>
<keyword evidence="5" id="KW-1185">Reference proteome</keyword>
<dbReference type="RefSeq" id="XP_009059528.1">
    <property type="nucleotide sequence ID" value="XM_009061280.1"/>
</dbReference>
<organism evidence="4 5">
    <name type="scientific">Lottia gigantea</name>
    <name type="common">Giant owl limpet</name>
    <dbReference type="NCBI Taxonomy" id="225164"/>
    <lineage>
        <taxon>Eukaryota</taxon>
        <taxon>Metazoa</taxon>
        <taxon>Spiralia</taxon>
        <taxon>Lophotrochozoa</taxon>
        <taxon>Mollusca</taxon>
        <taxon>Gastropoda</taxon>
        <taxon>Patellogastropoda</taxon>
        <taxon>Lottioidea</taxon>
        <taxon>Lottiidae</taxon>
        <taxon>Lottia</taxon>
    </lineage>
</organism>
<protein>
    <recommendedName>
        <fullName evidence="3">Death domain-containing protein</fullName>
    </recommendedName>
</protein>